<dbReference type="GO" id="GO:0008239">
    <property type="term" value="F:dipeptidyl-peptidase activity"/>
    <property type="evidence" value="ECO:0007669"/>
    <property type="project" value="InterPro"/>
</dbReference>
<sequence>MSTALPAALLAALLGPVSVATAAPAAVAAQQANPYVPDGAVWTQQYFNSGSGTNKAELHADILRPKNLPADAKTPVILSIGPYFSHFGSTGDEGKTQAGPSTRFNDLVVGGKLMERGYTFVMVDLRGFGGSTGCLDWMGPGEQGDVKAALDWAGQQPWSNGQVGMYGKSYDAATGLIGLGSGASSLKAVVSQEPVYDAYRYLYTNGLARPNHLGTPQAYDGISQLPPVGGVNGDDAHYAQNAAYEDSHPECVKNNDTLTQNPDHQSSFWKARNFLTPARGSTVPLFLTQGFIESNTKPEGVQELLQGLKGPVRGWLGQWDHVRGNETDSSGALEMGRAAWFDEVMRFYDKHLKGTAPNVQDPAFAIEGSDGSWRQQTNWPQAGASPTVDLKTGSYSSPLKSLSVAAAQPSAEAAAKFAQPPMSSAKQLPPGVGSNGQDLESLGSAGLNPPAGLSAAEQKTKPSAKTPKAASGGLWTASQPVASATRITGTPSLTVQSSAAAGANIAVELYDLAADGSGVLINSMVSTLNSGAATRVELLSLDWALAKGHSLAVRVGAAKGSLQVQLTSAKLSLSLQSTSQDQATQGDRSPYLDYYISSYTSKLPTIKPSFQLNLKP</sequence>
<dbReference type="Proteomes" id="UP000061839">
    <property type="component" value="Chromosome"/>
</dbReference>
<dbReference type="SMART" id="SM00939">
    <property type="entry name" value="PepX_C"/>
    <property type="match status" value="1"/>
</dbReference>
<organism evidence="5 6">
    <name type="scientific">Psychromicrobium lacuslunae</name>
    <dbReference type="NCBI Taxonomy" id="1618207"/>
    <lineage>
        <taxon>Bacteria</taxon>
        <taxon>Bacillati</taxon>
        <taxon>Actinomycetota</taxon>
        <taxon>Actinomycetes</taxon>
        <taxon>Micrococcales</taxon>
        <taxon>Micrococcaceae</taxon>
        <taxon>Psychromicrobium</taxon>
    </lineage>
</organism>
<dbReference type="Gene3D" id="3.40.50.1820">
    <property type="entry name" value="alpha/beta hydrolase"/>
    <property type="match status" value="2"/>
</dbReference>
<feature type="compositionally biased region" description="Low complexity" evidence="2">
    <location>
        <begin position="461"/>
        <end position="471"/>
    </location>
</feature>
<dbReference type="SUPFAM" id="SSF49785">
    <property type="entry name" value="Galactose-binding domain-like"/>
    <property type="match status" value="1"/>
</dbReference>
<feature type="domain" description="Xaa-Pro dipeptidyl-peptidase C-terminal" evidence="4">
    <location>
        <begin position="345"/>
        <end position="593"/>
    </location>
</feature>
<reference evidence="5 6" key="1">
    <citation type="journal article" date="2015" name="Genome Announc.">
        <title>Complete Genome Sequencing of Protease-Producing Novel Arthrobacter sp. Strain IHBB 11108 Using PacBio Single-Molecule Real-Time Sequencing Technology.</title>
        <authorList>
            <person name="Kiran S."/>
            <person name="Swarnkar M.K."/>
            <person name="Pal M."/>
            <person name="Thakur R."/>
            <person name="Tewari R."/>
            <person name="Singh A.K."/>
            <person name="Gulati A."/>
        </authorList>
    </citation>
    <scope>NUCLEOTIDE SEQUENCE [LARGE SCALE GENOMIC DNA]</scope>
    <source>
        <strain evidence="5 6">IHBB 11108</strain>
    </source>
</reference>
<dbReference type="PATRIC" id="fig|1618207.4.peg.201"/>
<keyword evidence="3" id="KW-0732">Signal</keyword>
<evidence type="ECO:0000313" key="5">
    <source>
        <dbReference type="EMBL" id="AJT42762.1"/>
    </source>
</evidence>
<name>A0A0D4C258_9MICC</name>
<evidence type="ECO:0000313" key="6">
    <source>
        <dbReference type="Proteomes" id="UP000061839"/>
    </source>
</evidence>
<protein>
    <recommendedName>
        <fullName evidence="4">Xaa-Pro dipeptidyl-peptidase C-terminal domain-containing protein</fullName>
    </recommendedName>
</protein>
<evidence type="ECO:0000256" key="1">
    <source>
        <dbReference type="ARBA" id="ARBA00022801"/>
    </source>
</evidence>
<accession>A0A0D4C258</accession>
<gene>
    <name evidence="5" type="ORF">UM93_00970</name>
</gene>
<dbReference type="InterPro" id="IPR000383">
    <property type="entry name" value="Xaa-Pro-like_dom"/>
</dbReference>
<dbReference type="InterPro" id="IPR029058">
    <property type="entry name" value="AB_hydrolase_fold"/>
</dbReference>
<keyword evidence="6" id="KW-1185">Reference proteome</keyword>
<dbReference type="InterPro" id="IPR008979">
    <property type="entry name" value="Galactose-bd-like_sf"/>
</dbReference>
<evidence type="ECO:0000256" key="3">
    <source>
        <dbReference type="SAM" id="SignalP"/>
    </source>
</evidence>
<feature type="chain" id="PRO_5002281205" description="Xaa-Pro dipeptidyl-peptidase C-terminal domain-containing protein" evidence="3">
    <location>
        <begin position="23"/>
        <end position="616"/>
    </location>
</feature>
<dbReference type="STRING" id="1618207.UM93_00970"/>
<dbReference type="SUPFAM" id="SSF53474">
    <property type="entry name" value="alpha/beta-Hydrolases"/>
    <property type="match status" value="1"/>
</dbReference>
<evidence type="ECO:0000259" key="4">
    <source>
        <dbReference type="SMART" id="SM00939"/>
    </source>
</evidence>
<dbReference type="InterPro" id="IPR005674">
    <property type="entry name" value="CocE/Ser_esterase"/>
</dbReference>
<dbReference type="EMBL" id="CP011005">
    <property type="protein sequence ID" value="AJT42762.1"/>
    <property type="molecule type" value="Genomic_DNA"/>
</dbReference>
<dbReference type="Pfam" id="PF02129">
    <property type="entry name" value="Peptidase_S15"/>
    <property type="match status" value="1"/>
</dbReference>
<proteinExistence type="predicted"/>
<dbReference type="HOGENOM" id="CLU_484774_0_0_11"/>
<feature type="region of interest" description="Disordered" evidence="2">
    <location>
        <begin position="415"/>
        <end position="475"/>
    </location>
</feature>
<dbReference type="NCBIfam" id="TIGR00976">
    <property type="entry name" value="CocE_NonD"/>
    <property type="match status" value="1"/>
</dbReference>
<feature type="region of interest" description="Disordered" evidence="2">
    <location>
        <begin position="370"/>
        <end position="390"/>
    </location>
</feature>
<dbReference type="AlphaFoldDB" id="A0A0D4C258"/>
<dbReference type="OrthoDB" id="5240615at2"/>
<keyword evidence="1" id="KW-0378">Hydrolase</keyword>
<dbReference type="InterPro" id="IPR013736">
    <property type="entry name" value="Xaa-Pro_dipept_C"/>
</dbReference>
<feature type="signal peptide" evidence="3">
    <location>
        <begin position="1"/>
        <end position="22"/>
    </location>
</feature>
<evidence type="ECO:0000256" key="2">
    <source>
        <dbReference type="SAM" id="MobiDB-lite"/>
    </source>
</evidence>
<dbReference type="KEGG" id="ari:UM93_00970"/>